<feature type="transmembrane region" description="Helical" evidence="7">
    <location>
        <begin position="193"/>
        <end position="211"/>
    </location>
</feature>
<proteinExistence type="predicted"/>
<feature type="transmembrane region" description="Helical" evidence="7">
    <location>
        <begin position="60"/>
        <end position="84"/>
    </location>
</feature>
<accession>A0ABV1YNM5</accession>
<evidence type="ECO:0000256" key="3">
    <source>
        <dbReference type="ARBA" id="ARBA00022692"/>
    </source>
</evidence>
<dbReference type="Proteomes" id="UP001464387">
    <property type="component" value="Unassembled WGS sequence"/>
</dbReference>
<evidence type="ECO:0000256" key="4">
    <source>
        <dbReference type="ARBA" id="ARBA00022989"/>
    </source>
</evidence>
<evidence type="ECO:0000256" key="1">
    <source>
        <dbReference type="ARBA" id="ARBA00004651"/>
    </source>
</evidence>
<keyword evidence="5 7" id="KW-0472">Membrane</keyword>
<sequence length="454" mass="47553">MSVDRAGTAIVRIRRELRKSSALVMNSGALAIGTTAAAGLGFVYWWLAARLFPPEVIGNTAALLSVMGLIGTLGEAGLGTMLVGEIVRNPGKERGLVAAAACVGVLLAVVLALLFVLGHAYFYTPTALIGGWFEGIAFVLGCGLTVLAIVADQAFLGNLRSAGRMVRLVLFGTLKLMLIAAAAAGGYTSHAALLLSWAAGLLASLVGVDLLTRGGARKLVGPPDFQLLQTLRKKVFDHYALDVALQAPGIIMPYLVLVLLSPAINAAFVCLWMLVSMASLIPAAMATVLFPVVRASPKQSRHDILLSVMASLLFSLVCAVFIFTYSQTVLAVFNPAYPEIAGSSLRFLGFSLLGSTLKFHACTLARLGDRMRKASRWFALGGLLELCLVIAGAKIGGLQGLVLGWTLAVSIEGACAALILAFATNLDSAAGPVHEEPRAPPLQTDLVDGRQDDS</sequence>
<dbReference type="InterPro" id="IPR050833">
    <property type="entry name" value="Poly_Biosynth_Transport"/>
</dbReference>
<protein>
    <submittedName>
        <fullName evidence="8">Oligosaccharide flippase family protein</fullName>
    </submittedName>
</protein>
<keyword evidence="3 7" id="KW-0812">Transmembrane</keyword>
<feature type="transmembrane region" description="Helical" evidence="7">
    <location>
        <begin position="402"/>
        <end position="423"/>
    </location>
</feature>
<gene>
    <name evidence="8" type="ORF">NKI33_27940</name>
</gene>
<feature type="region of interest" description="Disordered" evidence="6">
    <location>
        <begin position="430"/>
        <end position="454"/>
    </location>
</feature>
<comment type="caution">
    <text evidence="8">The sequence shown here is derived from an EMBL/GenBank/DDBJ whole genome shotgun (WGS) entry which is preliminary data.</text>
</comment>
<evidence type="ECO:0000313" key="8">
    <source>
        <dbReference type="EMBL" id="MER8936772.1"/>
    </source>
</evidence>
<dbReference type="PANTHER" id="PTHR30250">
    <property type="entry name" value="PST FAMILY PREDICTED COLANIC ACID TRANSPORTER"/>
    <property type="match status" value="1"/>
</dbReference>
<feature type="transmembrane region" description="Helical" evidence="7">
    <location>
        <begin position="377"/>
        <end position="396"/>
    </location>
</feature>
<keyword evidence="9" id="KW-1185">Reference proteome</keyword>
<keyword evidence="4 7" id="KW-1133">Transmembrane helix</keyword>
<evidence type="ECO:0000256" key="6">
    <source>
        <dbReference type="SAM" id="MobiDB-lite"/>
    </source>
</evidence>
<name>A0ABV1YNM5_9HYPH</name>
<dbReference type="EMBL" id="JAMYPJ010000056">
    <property type="protein sequence ID" value="MER8936772.1"/>
    <property type="molecule type" value="Genomic_DNA"/>
</dbReference>
<feature type="transmembrane region" description="Helical" evidence="7">
    <location>
        <begin position="168"/>
        <end position="187"/>
    </location>
</feature>
<comment type="subcellular location">
    <subcellularLocation>
        <location evidence="1">Cell membrane</location>
        <topology evidence="1">Multi-pass membrane protein</topology>
    </subcellularLocation>
</comment>
<feature type="transmembrane region" description="Helical" evidence="7">
    <location>
        <begin position="304"/>
        <end position="325"/>
    </location>
</feature>
<feature type="transmembrane region" description="Helical" evidence="7">
    <location>
        <begin position="96"/>
        <end position="123"/>
    </location>
</feature>
<feature type="transmembrane region" description="Helical" evidence="7">
    <location>
        <begin position="135"/>
        <end position="156"/>
    </location>
</feature>
<feature type="transmembrane region" description="Helical" evidence="7">
    <location>
        <begin position="266"/>
        <end position="292"/>
    </location>
</feature>
<evidence type="ECO:0000256" key="5">
    <source>
        <dbReference type="ARBA" id="ARBA00023136"/>
    </source>
</evidence>
<dbReference type="RefSeq" id="WP_156934500.1">
    <property type="nucleotide sequence ID" value="NZ_CP100477.1"/>
</dbReference>
<feature type="transmembrane region" description="Helical" evidence="7">
    <location>
        <begin position="21"/>
        <end position="48"/>
    </location>
</feature>
<feature type="transmembrane region" description="Helical" evidence="7">
    <location>
        <begin position="345"/>
        <end position="365"/>
    </location>
</feature>
<keyword evidence="2" id="KW-1003">Cell membrane</keyword>
<evidence type="ECO:0000256" key="7">
    <source>
        <dbReference type="SAM" id="Phobius"/>
    </source>
</evidence>
<feature type="transmembrane region" description="Helical" evidence="7">
    <location>
        <begin position="239"/>
        <end position="260"/>
    </location>
</feature>
<reference evidence="8 9" key="1">
    <citation type="journal article" date="2024" name="Proc. Natl. Acad. Sci. U.S.A.">
        <title>The evolutionary genomics of adaptation to stress in wild rhizobium bacteria.</title>
        <authorList>
            <person name="Kehlet-Delgado H."/>
            <person name="Montoya A.P."/>
            <person name="Jensen K.T."/>
            <person name="Wendlandt C.E."/>
            <person name="Dexheimer C."/>
            <person name="Roberts M."/>
            <person name="Torres Martinez L."/>
            <person name="Friesen M.L."/>
            <person name="Griffitts J.S."/>
            <person name="Porter S.S."/>
        </authorList>
    </citation>
    <scope>NUCLEOTIDE SEQUENCE [LARGE SCALE GENOMIC DNA]</scope>
    <source>
        <strain evidence="8 9">M0729</strain>
    </source>
</reference>
<organism evidence="8 9">
    <name type="scientific">Mesorhizobium opportunistum</name>
    <dbReference type="NCBI Taxonomy" id="593909"/>
    <lineage>
        <taxon>Bacteria</taxon>
        <taxon>Pseudomonadati</taxon>
        <taxon>Pseudomonadota</taxon>
        <taxon>Alphaproteobacteria</taxon>
        <taxon>Hyphomicrobiales</taxon>
        <taxon>Phyllobacteriaceae</taxon>
        <taxon>Mesorhizobium</taxon>
    </lineage>
</organism>
<dbReference type="PANTHER" id="PTHR30250:SF11">
    <property type="entry name" value="O-ANTIGEN TRANSPORTER-RELATED"/>
    <property type="match status" value="1"/>
</dbReference>
<evidence type="ECO:0000313" key="9">
    <source>
        <dbReference type="Proteomes" id="UP001464387"/>
    </source>
</evidence>
<evidence type="ECO:0000256" key="2">
    <source>
        <dbReference type="ARBA" id="ARBA00022475"/>
    </source>
</evidence>